<proteinExistence type="predicted"/>
<protein>
    <submittedName>
        <fullName evidence="2">Uncharacterized protein</fullName>
    </submittedName>
</protein>
<dbReference type="VEuPathDB" id="VectorBase:BGLB039253"/>
<dbReference type="Proteomes" id="UP000076420">
    <property type="component" value="Unassembled WGS sequence"/>
</dbReference>
<gene>
    <name evidence="2" type="primary">106077477</name>
</gene>
<dbReference type="VEuPathDB" id="VectorBase:BGLAX_045019"/>
<sequence>MNEETGEELRNKTEITSDDEEITDNPPDEKTNTKRSSHPSGDSTEVSSETKTQDENTTKLDNINNTEQEDSEKQHKKIKGKKDNDPEEKHEKSKRHKDPEKATHEESAQKDDTPENDQVHTFNLINPDQLSEQLKVANLDDEQTEELLQNAKKLNAKLRKILRQQQLGDEHSPPSRKSGSISRRRHPNGARASASSMPTAGGRAASPKRERGSAEKSKSSTSTLPPIHAKSGQARVKSAKSSTSSAKSRTGSRRSARPEWNDRFMFT</sequence>
<dbReference type="OrthoDB" id="10334145at2759"/>
<feature type="region of interest" description="Disordered" evidence="1">
    <location>
        <begin position="159"/>
        <end position="267"/>
    </location>
</feature>
<name>A0A2C9M6W2_BIOGL</name>
<organism evidence="2 3">
    <name type="scientific">Biomphalaria glabrata</name>
    <name type="common">Bloodfluke planorb</name>
    <name type="synonym">Freshwater snail</name>
    <dbReference type="NCBI Taxonomy" id="6526"/>
    <lineage>
        <taxon>Eukaryota</taxon>
        <taxon>Metazoa</taxon>
        <taxon>Spiralia</taxon>
        <taxon>Lophotrochozoa</taxon>
        <taxon>Mollusca</taxon>
        <taxon>Gastropoda</taxon>
        <taxon>Heterobranchia</taxon>
        <taxon>Euthyneura</taxon>
        <taxon>Panpulmonata</taxon>
        <taxon>Hygrophila</taxon>
        <taxon>Lymnaeoidea</taxon>
        <taxon>Planorbidae</taxon>
        <taxon>Biomphalaria</taxon>
    </lineage>
</organism>
<feature type="compositionally biased region" description="Basic and acidic residues" evidence="1">
    <location>
        <begin position="81"/>
        <end position="113"/>
    </location>
</feature>
<feature type="compositionally biased region" description="Basic and acidic residues" evidence="1">
    <location>
        <begin position="256"/>
        <end position="267"/>
    </location>
</feature>
<dbReference type="EnsemblMetazoa" id="BGLB039253-RA">
    <property type="protein sequence ID" value="BGLB039253-PA"/>
    <property type="gene ID" value="BGLB039253"/>
</dbReference>
<feature type="compositionally biased region" description="Basic and acidic residues" evidence="1">
    <location>
        <begin position="207"/>
        <end position="218"/>
    </location>
</feature>
<feature type="compositionally biased region" description="Polar residues" evidence="1">
    <location>
        <begin position="38"/>
        <end position="50"/>
    </location>
</feature>
<evidence type="ECO:0000313" key="3">
    <source>
        <dbReference type="Proteomes" id="UP000076420"/>
    </source>
</evidence>
<accession>A0A2C9M6W2</accession>
<dbReference type="KEGG" id="bgt:106077477"/>
<reference evidence="2" key="1">
    <citation type="submission" date="2020-05" db="UniProtKB">
        <authorList>
            <consortium name="EnsemblMetazoa"/>
        </authorList>
    </citation>
    <scope>IDENTIFICATION</scope>
    <source>
        <strain evidence="2">BB02</strain>
    </source>
</reference>
<feature type="compositionally biased region" description="Low complexity" evidence="1">
    <location>
        <begin position="239"/>
        <end position="249"/>
    </location>
</feature>
<feature type="region of interest" description="Disordered" evidence="1">
    <location>
        <begin position="1"/>
        <end position="127"/>
    </location>
</feature>
<evidence type="ECO:0000313" key="2">
    <source>
        <dbReference type="EnsemblMetazoa" id="BGLB039253-PA"/>
    </source>
</evidence>
<dbReference type="AlphaFoldDB" id="A0A2C9M6W2"/>
<evidence type="ECO:0000256" key="1">
    <source>
        <dbReference type="SAM" id="MobiDB-lite"/>
    </source>
</evidence>